<dbReference type="STRING" id="488538.SAR116_1846"/>
<dbReference type="AlphaFoldDB" id="D5BMP6"/>
<dbReference type="InterPro" id="IPR015797">
    <property type="entry name" value="NUDIX_hydrolase-like_dom_sf"/>
</dbReference>
<comment type="function">
    <text evidence="3">Accelerates the degradation of transcripts by removing pyrophosphate from the 5'-end of triphosphorylated RNA, leading to a more labile monophosphorylated state that can stimulate subsequent ribonuclease cleavage.</text>
</comment>
<feature type="short sequence motif" description="Nudix box" evidence="3">
    <location>
        <begin position="46"/>
        <end position="67"/>
    </location>
</feature>
<dbReference type="InterPro" id="IPR020084">
    <property type="entry name" value="NUDIX_hydrolase_CS"/>
</dbReference>
<keyword evidence="6" id="KW-1185">Reference proteome</keyword>
<dbReference type="Pfam" id="PF00293">
    <property type="entry name" value="NUDIX"/>
    <property type="match status" value="1"/>
</dbReference>
<sequence>MSQITTAYDDRPYRPCVGIFLLNPHGQVFAGRRIDSRAEAWQMPQGGIDPGETPIAACMREMCEEIGTNDAELIKEHSEWLNYDIPLPLANRLWQGKYKGQKQKWMAMRFTGSDADINIATAEPEFCEWRWLPAAELIDLAVPFKRGVYERILVEFGDLT</sequence>
<dbReference type="PROSITE" id="PS51462">
    <property type="entry name" value="NUDIX"/>
    <property type="match status" value="1"/>
</dbReference>
<evidence type="ECO:0000256" key="2">
    <source>
        <dbReference type="ARBA" id="ARBA00022801"/>
    </source>
</evidence>
<gene>
    <name evidence="3" type="primary">rppH</name>
    <name evidence="3" type="synonym">nudH</name>
    <name evidence="5" type="ordered locus">SAR116_1846</name>
</gene>
<dbReference type="SUPFAM" id="SSF55811">
    <property type="entry name" value="Nudix"/>
    <property type="match status" value="1"/>
</dbReference>
<dbReference type="OrthoDB" id="9816040at2"/>
<dbReference type="PANTHER" id="PTHR11839">
    <property type="entry name" value="UDP/ADP-SUGAR PYROPHOSPHATASE"/>
    <property type="match status" value="1"/>
</dbReference>
<evidence type="ECO:0000259" key="4">
    <source>
        <dbReference type="PROSITE" id="PS51462"/>
    </source>
</evidence>
<dbReference type="NCBIfam" id="NF001938">
    <property type="entry name" value="PRK00714.1-5"/>
    <property type="match status" value="1"/>
</dbReference>
<organism evidence="5 6">
    <name type="scientific">Puniceispirillum marinum (strain IMCC1322)</name>
    <dbReference type="NCBI Taxonomy" id="488538"/>
    <lineage>
        <taxon>Bacteria</taxon>
        <taxon>Pseudomonadati</taxon>
        <taxon>Pseudomonadota</taxon>
        <taxon>Alphaproteobacteria</taxon>
        <taxon>Candidatus Puniceispirillales</taxon>
        <taxon>Candidatus Puniceispirillaceae</taxon>
        <taxon>Candidatus Puniceispirillum</taxon>
    </lineage>
</organism>
<dbReference type="EC" id="3.6.1.-" evidence="3"/>
<dbReference type="InterPro" id="IPR000086">
    <property type="entry name" value="NUDIX_hydrolase_dom"/>
</dbReference>
<comment type="cofactor">
    <cofactor evidence="1">
        <name>Mg(2+)</name>
        <dbReference type="ChEBI" id="CHEBI:18420"/>
    </cofactor>
</comment>
<evidence type="ECO:0000256" key="1">
    <source>
        <dbReference type="ARBA" id="ARBA00001946"/>
    </source>
</evidence>
<proteinExistence type="inferred from homology"/>
<feature type="domain" description="Nudix hydrolase" evidence="4">
    <location>
        <begin position="12"/>
        <end position="154"/>
    </location>
</feature>
<reference evidence="5 6" key="1">
    <citation type="journal article" date="2010" name="J. Bacteriol.">
        <title>Complete genome sequence of "Candidatus Puniceispirillum marinum" IMCC1322, a representative of the SAR116 clade in the Alphaproteobacteria.</title>
        <authorList>
            <person name="Oh H.M."/>
            <person name="Kwon K.K."/>
            <person name="Kang I."/>
            <person name="Kang S.G."/>
            <person name="Lee J.H."/>
            <person name="Kim S.J."/>
            <person name="Cho J.C."/>
        </authorList>
    </citation>
    <scope>NUCLEOTIDE SEQUENCE [LARGE SCALE GENOMIC DNA]</scope>
    <source>
        <strain evidence="5 6">IMCC1322</strain>
    </source>
</reference>
<comment type="cofactor">
    <cofactor evidence="3">
        <name>a divalent metal cation</name>
        <dbReference type="ChEBI" id="CHEBI:60240"/>
    </cofactor>
</comment>
<dbReference type="PROSITE" id="PS00893">
    <property type="entry name" value="NUDIX_BOX"/>
    <property type="match status" value="1"/>
</dbReference>
<dbReference type="HOGENOM" id="CLU_087195_3_0_5"/>
<evidence type="ECO:0000313" key="5">
    <source>
        <dbReference type="EMBL" id="ADE40089.1"/>
    </source>
</evidence>
<dbReference type="RefSeq" id="WP_013046716.1">
    <property type="nucleotide sequence ID" value="NC_014010.1"/>
</dbReference>
<dbReference type="eggNOG" id="COG1051">
    <property type="taxonomic scope" value="Bacteria"/>
</dbReference>
<evidence type="ECO:0000256" key="3">
    <source>
        <dbReference type="HAMAP-Rule" id="MF_00298"/>
    </source>
</evidence>
<dbReference type="Proteomes" id="UP000007460">
    <property type="component" value="Chromosome"/>
</dbReference>
<dbReference type="PANTHER" id="PTHR11839:SF22">
    <property type="entry name" value="NUDIX HYDROLASE 26, CHLOROPLASTIC"/>
    <property type="match status" value="1"/>
</dbReference>
<dbReference type="NCBIfam" id="NF001936">
    <property type="entry name" value="PRK00714.1-3"/>
    <property type="match status" value="1"/>
</dbReference>
<name>D5BMP6_PUNMI</name>
<dbReference type="Gene3D" id="3.90.79.10">
    <property type="entry name" value="Nucleoside Triphosphate Pyrophosphohydrolase"/>
    <property type="match status" value="1"/>
</dbReference>
<dbReference type="HAMAP" id="MF_00298">
    <property type="entry name" value="Nudix_RppH"/>
    <property type="match status" value="1"/>
</dbReference>
<dbReference type="CDD" id="cd03671">
    <property type="entry name" value="NUDIX_Ap4A_hydrolase_plant_like"/>
    <property type="match status" value="1"/>
</dbReference>
<comment type="similarity">
    <text evidence="3">Belongs to the Nudix hydrolase family. RppH subfamily.</text>
</comment>
<protein>
    <recommendedName>
        <fullName evidence="3">RNA pyrophosphohydrolase</fullName>
        <ecNumber evidence="3">3.6.1.-</ecNumber>
    </recommendedName>
    <alternativeName>
        <fullName evidence="3">(Di)nucleoside polyphosphate hydrolase</fullName>
    </alternativeName>
</protein>
<keyword evidence="2 3" id="KW-0378">Hydrolase</keyword>
<dbReference type="GO" id="GO:0006753">
    <property type="term" value="P:nucleoside phosphate metabolic process"/>
    <property type="evidence" value="ECO:0007669"/>
    <property type="project" value="TreeGrafter"/>
</dbReference>
<accession>D5BMP6</accession>
<evidence type="ECO:0000313" key="6">
    <source>
        <dbReference type="Proteomes" id="UP000007460"/>
    </source>
</evidence>
<dbReference type="GO" id="GO:0008893">
    <property type="term" value="F:guanosine-3',5'-bis(diphosphate) 3'-diphosphatase activity"/>
    <property type="evidence" value="ECO:0007669"/>
    <property type="project" value="TreeGrafter"/>
</dbReference>
<dbReference type="EMBL" id="CP001751">
    <property type="protein sequence ID" value="ADE40089.1"/>
    <property type="molecule type" value="Genomic_DNA"/>
</dbReference>
<dbReference type="GO" id="GO:0019693">
    <property type="term" value="P:ribose phosphate metabolic process"/>
    <property type="evidence" value="ECO:0007669"/>
    <property type="project" value="TreeGrafter"/>
</dbReference>
<dbReference type="InterPro" id="IPR022927">
    <property type="entry name" value="RppH"/>
</dbReference>
<dbReference type="GO" id="GO:0034432">
    <property type="term" value="F:bis(5'-adenosyl)-pentaphosphatase activity"/>
    <property type="evidence" value="ECO:0007669"/>
    <property type="project" value="TreeGrafter"/>
</dbReference>
<dbReference type="KEGG" id="apb:SAR116_1846"/>